<dbReference type="RefSeq" id="WP_161040407.1">
    <property type="nucleotide sequence ID" value="NZ_WWCM01000013.1"/>
</dbReference>
<keyword evidence="3" id="KW-1185">Reference proteome</keyword>
<gene>
    <name evidence="2" type="ORF">GTP27_17265</name>
</gene>
<dbReference type="Proteomes" id="UP000478090">
    <property type="component" value="Unassembled WGS sequence"/>
</dbReference>
<evidence type="ECO:0000313" key="2">
    <source>
        <dbReference type="EMBL" id="MYM41077.1"/>
    </source>
</evidence>
<comment type="caution">
    <text evidence="2">The sequence shown here is derived from an EMBL/GenBank/DDBJ whole genome shotgun (WGS) entry which is preliminary data.</text>
</comment>
<evidence type="ECO:0000256" key="1">
    <source>
        <dbReference type="SAM" id="SignalP"/>
    </source>
</evidence>
<keyword evidence="1" id="KW-0732">Signal</keyword>
<feature type="chain" id="PRO_5045184846" evidence="1">
    <location>
        <begin position="32"/>
        <end position="307"/>
    </location>
</feature>
<organism evidence="2 3">
    <name type="scientific">Duganella qianjiadongensis</name>
    <dbReference type="NCBI Taxonomy" id="2692176"/>
    <lineage>
        <taxon>Bacteria</taxon>
        <taxon>Pseudomonadati</taxon>
        <taxon>Pseudomonadota</taxon>
        <taxon>Betaproteobacteria</taxon>
        <taxon>Burkholderiales</taxon>
        <taxon>Oxalobacteraceae</taxon>
        <taxon>Telluria group</taxon>
        <taxon>Duganella</taxon>
    </lineage>
</organism>
<dbReference type="EMBL" id="WWCM01000013">
    <property type="protein sequence ID" value="MYM41077.1"/>
    <property type="molecule type" value="Genomic_DNA"/>
</dbReference>
<accession>A0ABW9VQU5</accession>
<evidence type="ECO:0000313" key="3">
    <source>
        <dbReference type="Proteomes" id="UP000478090"/>
    </source>
</evidence>
<dbReference type="PROSITE" id="PS51257">
    <property type="entry name" value="PROKAR_LIPOPROTEIN"/>
    <property type="match status" value="1"/>
</dbReference>
<dbReference type="InterPro" id="IPR011972">
    <property type="entry name" value="CHP02285"/>
</dbReference>
<name>A0ABW9VQU5_9BURK</name>
<dbReference type="NCBIfam" id="TIGR02285">
    <property type="entry name" value="TIGR02285 family protein"/>
    <property type="match status" value="1"/>
</dbReference>
<dbReference type="SUPFAM" id="SSF53850">
    <property type="entry name" value="Periplasmic binding protein-like II"/>
    <property type="match status" value="1"/>
</dbReference>
<sequence>MTTPKRKLASTFYGGLSAVVFALGCAQASLAGEAQSISWAIYDLAPSYFVSSAPTYETLGDGIGDNLLKLLVQALPEYEHKFSVMTMPRIMAEMKADKPLCVLNVQLTPERAKIAYATPLLKTPGPQLVLSKQLLARHPEWKNGVSLAAISADPALRGQYQIERAYGENLNKILQSPANVGLKPNSSASASNALRMIEHRRADYTIEYPELLEWSVKRRDIPDSLTSLPILEAAPFLDSYVLCTRSEWGAATTQRIDAELRKLAATPAYRQALERWLPKDELRVHKYEYQQFYRNRAKTLACDPACP</sequence>
<protein>
    <submittedName>
        <fullName evidence="2">TIGR02285 family protein</fullName>
    </submittedName>
</protein>
<feature type="signal peptide" evidence="1">
    <location>
        <begin position="1"/>
        <end position="31"/>
    </location>
</feature>
<reference evidence="2 3" key="1">
    <citation type="submission" date="2019-12" db="EMBL/GenBank/DDBJ databases">
        <title>Novel species isolated from a subtropical stream in China.</title>
        <authorList>
            <person name="Lu H."/>
        </authorList>
    </citation>
    <scope>NUCLEOTIDE SEQUENCE [LARGE SCALE GENOMIC DNA]</scope>
    <source>
        <strain evidence="2 3">CY13W</strain>
    </source>
</reference>
<proteinExistence type="predicted"/>